<sequence>MKSSLKLQSKHGTMDDEVEDELGSLSSSSSSSSFSDEECSSSTLTCSSSSEFLEDGAASSSFLEMSSLIAQLPPMKRGLSKHFQGKSQSFTSLASVRNLEDLVKPERPLKKLKSCKSFADGLDSKRAPSTKKPLKTLTAKKPPVTKMSSEQQQTFLFG</sequence>
<evidence type="ECO:0000313" key="1">
    <source>
        <dbReference type="EMBL" id="KAH7664513.1"/>
    </source>
</evidence>
<evidence type="ECO:0000313" key="2">
    <source>
        <dbReference type="Proteomes" id="UP000827976"/>
    </source>
</evidence>
<dbReference type="EMBL" id="CM037024">
    <property type="protein sequence ID" value="KAH7664513.1"/>
    <property type="molecule type" value="Genomic_DNA"/>
</dbReference>
<name>A0ACB7UUU8_DIOAL</name>
<keyword evidence="2" id="KW-1185">Reference proteome</keyword>
<reference evidence="2" key="1">
    <citation type="journal article" date="2022" name="Nat. Commun.">
        <title>Chromosome evolution and the genetic basis of agronomically important traits in greater yam.</title>
        <authorList>
            <person name="Bredeson J.V."/>
            <person name="Lyons J.B."/>
            <person name="Oniyinde I.O."/>
            <person name="Okereke N.R."/>
            <person name="Kolade O."/>
            <person name="Nnabue I."/>
            <person name="Nwadili C.O."/>
            <person name="Hribova E."/>
            <person name="Parker M."/>
            <person name="Nwogha J."/>
            <person name="Shu S."/>
            <person name="Carlson J."/>
            <person name="Kariba R."/>
            <person name="Muthemba S."/>
            <person name="Knop K."/>
            <person name="Barton G.J."/>
            <person name="Sherwood A.V."/>
            <person name="Lopez-Montes A."/>
            <person name="Asiedu R."/>
            <person name="Jamnadass R."/>
            <person name="Muchugi A."/>
            <person name="Goodstein D."/>
            <person name="Egesi C.N."/>
            <person name="Featherston J."/>
            <person name="Asfaw A."/>
            <person name="Simpson G.G."/>
            <person name="Dolezel J."/>
            <person name="Hendre P.S."/>
            <person name="Van Deynze A."/>
            <person name="Kumar P.L."/>
            <person name="Obidiegwu J.E."/>
            <person name="Bhattacharjee R."/>
            <person name="Rokhsar D.S."/>
        </authorList>
    </citation>
    <scope>NUCLEOTIDE SEQUENCE [LARGE SCALE GENOMIC DNA]</scope>
    <source>
        <strain evidence="2">cv. TDa95/00328</strain>
    </source>
</reference>
<organism evidence="1 2">
    <name type="scientific">Dioscorea alata</name>
    <name type="common">Purple yam</name>
    <dbReference type="NCBI Taxonomy" id="55571"/>
    <lineage>
        <taxon>Eukaryota</taxon>
        <taxon>Viridiplantae</taxon>
        <taxon>Streptophyta</taxon>
        <taxon>Embryophyta</taxon>
        <taxon>Tracheophyta</taxon>
        <taxon>Spermatophyta</taxon>
        <taxon>Magnoliopsida</taxon>
        <taxon>Liliopsida</taxon>
        <taxon>Dioscoreales</taxon>
        <taxon>Dioscoreaceae</taxon>
        <taxon>Dioscorea</taxon>
    </lineage>
</organism>
<protein>
    <submittedName>
        <fullName evidence="1">Uncharacterized protein</fullName>
    </submittedName>
</protein>
<comment type="caution">
    <text evidence="1">The sequence shown here is derived from an EMBL/GenBank/DDBJ whole genome shotgun (WGS) entry which is preliminary data.</text>
</comment>
<proteinExistence type="predicted"/>
<accession>A0ACB7UUU8</accession>
<dbReference type="Proteomes" id="UP000827976">
    <property type="component" value="Chromosome 14"/>
</dbReference>
<gene>
    <name evidence="1" type="ORF">IHE45_14G124900</name>
</gene>